<proteinExistence type="predicted"/>
<dbReference type="Proteomes" id="UP001497382">
    <property type="component" value="Unassembled WGS sequence"/>
</dbReference>
<dbReference type="EMBL" id="CAXIEN010000013">
    <property type="protein sequence ID" value="CAL1264306.1"/>
    <property type="molecule type" value="Genomic_DNA"/>
</dbReference>
<feature type="non-terminal residue" evidence="1">
    <location>
        <position position="38"/>
    </location>
</feature>
<dbReference type="AlphaFoldDB" id="A0AAV1YYW9"/>
<reference evidence="1 2" key="1">
    <citation type="submission" date="2024-04" db="EMBL/GenBank/DDBJ databases">
        <authorList>
            <person name="Rising A."/>
            <person name="Reimegard J."/>
            <person name="Sonavane S."/>
            <person name="Akerstrom W."/>
            <person name="Nylinder S."/>
            <person name="Hedman E."/>
            <person name="Kallberg Y."/>
        </authorList>
    </citation>
    <scope>NUCLEOTIDE SEQUENCE [LARGE SCALE GENOMIC DNA]</scope>
</reference>
<sequence length="38" mass="4590">MPKDQSRHFFNLRFYDELISCNAYRNKKKAKSGKRTNP</sequence>
<gene>
    <name evidence="1" type="ORF">LARSCL_LOCUS1958</name>
</gene>
<accession>A0AAV1YYW9</accession>
<evidence type="ECO:0000313" key="1">
    <source>
        <dbReference type="EMBL" id="CAL1264306.1"/>
    </source>
</evidence>
<evidence type="ECO:0000313" key="2">
    <source>
        <dbReference type="Proteomes" id="UP001497382"/>
    </source>
</evidence>
<comment type="caution">
    <text evidence="1">The sequence shown here is derived from an EMBL/GenBank/DDBJ whole genome shotgun (WGS) entry which is preliminary data.</text>
</comment>
<organism evidence="1 2">
    <name type="scientific">Larinioides sclopetarius</name>
    <dbReference type="NCBI Taxonomy" id="280406"/>
    <lineage>
        <taxon>Eukaryota</taxon>
        <taxon>Metazoa</taxon>
        <taxon>Ecdysozoa</taxon>
        <taxon>Arthropoda</taxon>
        <taxon>Chelicerata</taxon>
        <taxon>Arachnida</taxon>
        <taxon>Araneae</taxon>
        <taxon>Araneomorphae</taxon>
        <taxon>Entelegynae</taxon>
        <taxon>Araneoidea</taxon>
        <taxon>Araneidae</taxon>
        <taxon>Larinioides</taxon>
    </lineage>
</organism>
<protein>
    <submittedName>
        <fullName evidence="1">Uncharacterized protein</fullName>
    </submittedName>
</protein>
<keyword evidence="2" id="KW-1185">Reference proteome</keyword>
<name>A0AAV1YYW9_9ARAC</name>